<dbReference type="PROSITE" id="PS00028">
    <property type="entry name" value="ZINC_FINGER_C2H2_1"/>
    <property type="match status" value="1"/>
</dbReference>
<feature type="domain" description="C2H2-type" evidence="3">
    <location>
        <begin position="24"/>
        <end position="56"/>
    </location>
</feature>
<protein>
    <recommendedName>
        <fullName evidence="3">C2H2-type domain-containing protein</fullName>
    </recommendedName>
</protein>
<dbReference type="KEGG" id="srub:C2R22_06030"/>
<keyword evidence="2" id="KW-0472">Membrane</keyword>
<keyword evidence="2" id="KW-0812">Transmembrane</keyword>
<dbReference type="InterPro" id="IPR013087">
    <property type="entry name" value="Znf_C2H2_type"/>
</dbReference>
<evidence type="ECO:0000259" key="3">
    <source>
        <dbReference type="PROSITE" id="PS50157"/>
    </source>
</evidence>
<organism evidence="4 5">
    <name type="scientific">Salinigranum rubrum</name>
    <dbReference type="NCBI Taxonomy" id="755307"/>
    <lineage>
        <taxon>Archaea</taxon>
        <taxon>Methanobacteriati</taxon>
        <taxon>Methanobacteriota</taxon>
        <taxon>Stenosarchaea group</taxon>
        <taxon>Halobacteria</taxon>
        <taxon>Halobacteriales</taxon>
        <taxon>Haloferacaceae</taxon>
        <taxon>Salinigranum</taxon>
    </lineage>
</organism>
<feature type="region of interest" description="Disordered" evidence="1">
    <location>
        <begin position="37"/>
        <end position="58"/>
    </location>
</feature>
<feature type="region of interest" description="Disordered" evidence="1">
    <location>
        <begin position="1"/>
        <end position="24"/>
    </location>
</feature>
<dbReference type="GeneID" id="35591630"/>
<feature type="compositionally biased region" description="Basic and acidic residues" evidence="1">
    <location>
        <begin position="9"/>
        <end position="24"/>
    </location>
</feature>
<gene>
    <name evidence="4" type="ORF">C2R22_06030</name>
</gene>
<reference evidence="4 5" key="1">
    <citation type="submission" date="2018-01" db="EMBL/GenBank/DDBJ databases">
        <title>Complete genome sequence of Salinigranum rubrum GX10T, an extremely halophilic archaeon isolated from a marine solar saltern.</title>
        <authorList>
            <person name="Han S."/>
        </authorList>
    </citation>
    <scope>NUCLEOTIDE SEQUENCE [LARGE SCALE GENOMIC DNA]</scope>
    <source>
        <strain evidence="4 5">GX10</strain>
    </source>
</reference>
<dbReference type="Proteomes" id="UP000236584">
    <property type="component" value="Chromosome"/>
</dbReference>
<evidence type="ECO:0000256" key="1">
    <source>
        <dbReference type="SAM" id="MobiDB-lite"/>
    </source>
</evidence>
<keyword evidence="5" id="KW-1185">Reference proteome</keyword>
<evidence type="ECO:0000313" key="4">
    <source>
        <dbReference type="EMBL" id="AUV81277.1"/>
    </source>
</evidence>
<feature type="transmembrane region" description="Helical" evidence="2">
    <location>
        <begin position="139"/>
        <end position="161"/>
    </location>
</feature>
<sequence length="176" mass="18832">MLDGTDEVEPSRRRADGGDADEGHRCAECGKTFDTLPSLRGHAGGTGHDIHGRTRQSPRRFARRLKTALNGLTPRDPDDDGDYDVPPQAWAGLMVGIIVGHTLAHDPTLLEENAVRILIGLATGAASSIPRKSPVKPEWLIGATIRMALVGIAFGILLVTVPFDQLVHQFGAHAHG</sequence>
<name>A0A2I8VH74_9EURY</name>
<evidence type="ECO:0000256" key="2">
    <source>
        <dbReference type="SAM" id="Phobius"/>
    </source>
</evidence>
<dbReference type="RefSeq" id="WP_103424965.1">
    <property type="nucleotide sequence ID" value="NZ_CP026309.1"/>
</dbReference>
<keyword evidence="2" id="KW-1133">Transmembrane helix</keyword>
<proteinExistence type="predicted"/>
<evidence type="ECO:0000313" key="5">
    <source>
        <dbReference type="Proteomes" id="UP000236584"/>
    </source>
</evidence>
<dbReference type="EMBL" id="CP026309">
    <property type="protein sequence ID" value="AUV81277.1"/>
    <property type="molecule type" value="Genomic_DNA"/>
</dbReference>
<dbReference type="AlphaFoldDB" id="A0A2I8VH74"/>
<accession>A0A2I8VH74</accession>
<dbReference type="PROSITE" id="PS50157">
    <property type="entry name" value="ZINC_FINGER_C2H2_2"/>
    <property type="match status" value="1"/>
</dbReference>